<name>A0A1Y5Q6D4_9GAMM</name>
<proteinExistence type="predicted"/>
<dbReference type="EMBL" id="FLTS01000001">
    <property type="protein sequence ID" value="SBV37801.1"/>
    <property type="molecule type" value="Genomic_DNA"/>
</dbReference>
<protein>
    <submittedName>
        <fullName evidence="1">Uncharacterized protein</fullName>
    </submittedName>
</protein>
<gene>
    <name evidence="1" type="ORF">STPYR_12744</name>
</gene>
<organism evidence="1">
    <name type="scientific">uncultured Stenotrophomonas sp</name>
    <dbReference type="NCBI Taxonomy" id="165438"/>
    <lineage>
        <taxon>Bacteria</taxon>
        <taxon>Pseudomonadati</taxon>
        <taxon>Pseudomonadota</taxon>
        <taxon>Gammaproteobacteria</taxon>
        <taxon>Lysobacterales</taxon>
        <taxon>Lysobacteraceae</taxon>
        <taxon>Stenotrophomonas</taxon>
        <taxon>environmental samples</taxon>
    </lineage>
</organism>
<dbReference type="AlphaFoldDB" id="A0A1Y5Q6D4"/>
<reference evidence="1" key="1">
    <citation type="submission" date="2016-03" db="EMBL/GenBank/DDBJ databases">
        <authorList>
            <person name="Ploux O."/>
        </authorList>
    </citation>
    <scope>NUCLEOTIDE SEQUENCE</scope>
    <source>
        <strain evidence="1">UC10</strain>
    </source>
</reference>
<accession>A0A1Y5Q6D4</accession>
<evidence type="ECO:0000313" key="1">
    <source>
        <dbReference type="EMBL" id="SBV37801.1"/>
    </source>
</evidence>
<sequence length="71" mass="7998">MNELLAVTSLEEQMENKKKEVTYPHERYSDEWDRAAGRLARSFCPGIKECRDCGAPCIDGHCCTFCGSVNP</sequence>